<dbReference type="Pfam" id="PF25583">
    <property type="entry name" value="WCX"/>
    <property type="match status" value="1"/>
</dbReference>
<evidence type="ECO:0000313" key="2">
    <source>
        <dbReference type="EMBL" id="EKC43861.1"/>
    </source>
</evidence>
<accession>K1S8P4</accession>
<proteinExistence type="predicted"/>
<evidence type="ECO:0000259" key="1">
    <source>
        <dbReference type="Pfam" id="PF25583"/>
    </source>
</evidence>
<reference evidence="2" key="1">
    <citation type="journal article" date="2013" name="Environ. Microbiol.">
        <title>Microbiota from the distal guts of lean and obese adolescents exhibit partial functional redundancy besides clear differences in community structure.</title>
        <authorList>
            <person name="Ferrer M."/>
            <person name="Ruiz A."/>
            <person name="Lanza F."/>
            <person name="Haange S.B."/>
            <person name="Oberbach A."/>
            <person name="Till H."/>
            <person name="Bargiela R."/>
            <person name="Campoy C."/>
            <person name="Segura M.T."/>
            <person name="Richter M."/>
            <person name="von Bergen M."/>
            <person name="Seifert J."/>
            <person name="Suarez A."/>
        </authorList>
    </citation>
    <scope>NUCLEOTIDE SEQUENCE</scope>
</reference>
<organism evidence="2">
    <name type="scientific">human gut metagenome</name>
    <dbReference type="NCBI Taxonomy" id="408170"/>
    <lineage>
        <taxon>unclassified sequences</taxon>
        <taxon>metagenomes</taxon>
        <taxon>organismal metagenomes</taxon>
    </lineage>
</organism>
<name>K1S8P4_9ZZZZ</name>
<gene>
    <name evidence="2" type="ORF">OBE_17782</name>
</gene>
<protein>
    <recommendedName>
        <fullName evidence="1">WCX domain-containing protein</fullName>
    </recommendedName>
</protein>
<feature type="domain" description="WCX" evidence="1">
    <location>
        <begin position="14"/>
        <end position="59"/>
    </location>
</feature>
<sequence>MTGSAGIFLFTKESDTAFGVSVDIMTSKQFYAWVFGLGGKVRIISPQNVVDEFKKQLENVNDSF</sequence>
<dbReference type="AlphaFoldDB" id="K1S8P4"/>
<comment type="caution">
    <text evidence="2">The sequence shown here is derived from an EMBL/GenBank/DDBJ whole genome shotgun (WGS) entry which is preliminary data.</text>
</comment>
<dbReference type="EMBL" id="AJWZ01011867">
    <property type="protein sequence ID" value="EKC43861.1"/>
    <property type="molecule type" value="Genomic_DNA"/>
</dbReference>
<dbReference type="InterPro" id="IPR057727">
    <property type="entry name" value="WCX_dom"/>
</dbReference>